<dbReference type="SUPFAM" id="SSF53822">
    <property type="entry name" value="Periplasmic binding protein-like I"/>
    <property type="match status" value="1"/>
</dbReference>
<dbReference type="InterPro" id="IPR028082">
    <property type="entry name" value="Peripla_BP_I"/>
</dbReference>
<accession>A0A494XRQ5</accession>
<dbReference type="OrthoDB" id="8770688at2"/>
<keyword evidence="2 5" id="KW-0238">DNA-binding</keyword>
<organism evidence="5 6">
    <name type="scientific">Pararobbsia silviterrae</name>
    <dbReference type="NCBI Taxonomy" id="1792498"/>
    <lineage>
        <taxon>Bacteria</taxon>
        <taxon>Pseudomonadati</taxon>
        <taxon>Pseudomonadota</taxon>
        <taxon>Betaproteobacteria</taxon>
        <taxon>Burkholderiales</taxon>
        <taxon>Burkholderiaceae</taxon>
        <taxon>Pararobbsia</taxon>
    </lineage>
</organism>
<protein>
    <submittedName>
        <fullName evidence="5">LacI family DNA-binding transcriptional regulator</fullName>
    </submittedName>
</protein>
<name>A0A494XRQ5_9BURK</name>
<dbReference type="GO" id="GO:0003700">
    <property type="term" value="F:DNA-binding transcription factor activity"/>
    <property type="evidence" value="ECO:0007669"/>
    <property type="project" value="TreeGrafter"/>
</dbReference>
<feature type="domain" description="HTH lacI-type" evidence="4">
    <location>
        <begin position="27"/>
        <end position="81"/>
    </location>
</feature>
<dbReference type="PANTHER" id="PTHR30146:SF138">
    <property type="entry name" value="TRANSCRIPTIONAL REGULATORY PROTEIN"/>
    <property type="match status" value="1"/>
</dbReference>
<evidence type="ECO:0000313" key="5">
    <source>
        <dbReference type="EMBL" id="RKP53285.1"/>
    </source>
</evidence>
<dbReference type="Gene3D" id="1.10.260.40">
    <property type="entry name" value="lambda repressor-like DNA-binding domains"/>
    <property type="match status" value="1"/>
</dbReference>
<keyword evidence="3" id="KW-0804">Transcription</keyword>
<dbReference type="Gene3D" id="3.40.50.2300">
    <property type="match status" value="2"/>
</dbReference>
<dbReference type="Pfam" id="PF00356">
    <property type="entry name" value="LacI"/>
    <property type="match status" value="1"/>
</dbReference>
<dbReference type="SUPFAM" id="SSF47413">
    <property type="entry name" value="lambda repressor-like DNA-binding domains"/>
    <property type="match status" value="1"/>
</dbReference>
<sequence>MVAKKNQAGRAPEAALDIEHGASNSEPLLADVAAAAGVSTATVSRYLNDPHKVSAKTHARVRAAVEQLGWIPNAAARSLVSRRSNAVGVVVPTLMHEKFHQQVQAFQAEMGKHGFSVFVSCSGYDPSEGYRQARSLLSRGVDALALLGDDFPPELFSTLHQRQTPFVITFGAREGSEHPCVGFDQYAAYESLTRYLLSLGHTRIGLVFHTAVDNARTQARLKGVFDTLAREGLAVRPQHMQTMTTRDLVGRIPFARAAVRAMLAERPAPTAIMCGNDVLALGALLEAKAAGIDVPGQLSITGFDDNEIAAELSPALTTIRVPDLEIGALAAEYLLERIAGRSPTPPAMLDVLLIKRGSTGPAPQAL</sequence>
<proteinExistence type="predicted"/>
<dbReference type="GO" id="GO:0000976">
    <property type="term" value="F:transcription cis-regulatory region binding"/>
    <property type="evidence" value="ECO:0007669"/>
    <property type="project" value="TreeGrafter"/>
</dbReference>
<dbReference type="Proteomes" id="UP000270342">
    <property type="component" value="Unassembled WGS sequence"/>
</dbReference>
<evidence type="ECO:0000256" key="3">
    <source>
        <dbReference type="ARBA" id="ARBA00023163"/>
    </source>
</evidence>
<dbReference type="InterPro" id="IPR046335">
    <property type="entry name" value="LacI/GalR-like_sensor"/>
</dbReference>
<gene>
    <name evidence="5" type="ORF">D7S86_16275</name>
</gene>
<keyword evidence="6" id="KW-1185">Reference proteome</keyword>
<dbReference type="AlphaFoldDB" id="A0A494XRQ5"/>
<keyword evidence="1" id="KW-0805">Transcription regulation</keyword>
<evidence type="ECO:0000256" key="2">
    <source>
        <dbReference type="ARBA" id="ARBA00023125"/>
    </source>
</evidence>
<dbReference type="InterPro" id="IPR000843">
    <property type="entry name" value="HTH_LacI"/>
</dbReference>
<dbReference type="PANTHER" id="PTHR30146">
    <property type="entry name" value="LACI-RELATED TRANSCRIPTIONAL REPRESSOR"/>
    <property type="match status" value="1"/>
</dbReference>
<dbReference type="EMBL" id="RBZU01000007">
    <property type="protein sequence ID" value="RKP53285.1"/>
    <property type="molecule type" value="Genomic_DNA"/>
</dbReference>
<dbReference type="InterPro" id="IPR010982">
    <property type="entry name" value="Lambda_DNA-bd_dom_sf"/>
</dbReference>
<dbReference type="RefSeq" id="WP_121087913.1">
    <property type="nucleotide sequence ID" value="NZ_RBZU01000007.1"/>
</dbReference>
<comment type="caution">
    <text evidence="5">The sequence shown here is derived from an EMBL/GenBank/DDBJ whole genome shotgun (WGS) entry which is preliminary data.</text>
</comment>
<evidence type="ECO:0000259" key="4">
    <source>
        <dbReference type="PROSITE" id="PS50932"/>
    </source>
</evidence>
<evidence type="ECO:0000256" key="1">
    <source>
        <dbReference type="ARBA" id="ARBA00023015"/>
    </source>
</evidence>
<reference evidence="5 6" key="1">
    <citation type="submission" date="2018-10" db="EMBL/GenBank/DDBJ databases">
        <title>Robbsia sp. DHC34, isolated from soil.</title>
        <authorList>
            <person name="Gao Z.-H."/>
            <person name="Qiu L.-H."/>
        </authorList>
    </citation>
    <scope>NUCLEOTIDE SEQUENCE [LARGE SCALE GENOMIC DNA]</scope>
    <source>
        <strain evidence="5 6">DHC34</strain>
    </source>
</reference>
<dbReference type="PROSITE" id="PS00356">
    <property type="entry name" value="HTH_LACI_1"/>
    <property type="match status" value="1"/>
</dbReference>
<dbReference type="PROSITE" id="PS50932">
    <property type="entry name" value="HTH_LACI_2"/>
    <property type="match status" value="1"/>
</dbReference>
<dbReference type="Pfam" id="PF13377">
    <property type="entry name" value="Peripla_BP_3"/>
    <property type="match status" value="1"/>
</dbReference>
<dbReference type="SMART" id="SM00354">
    <property type="entry name" value="HTH_LACI"/>
    <property type="match status" value="1"/>
</dbReference>
<dbReference type="CDD" id="cd01392">
    <property type="entry name" value="HTH_LacI"/>
    <property type="match status" value="1"/>
</dbReference>
<evidence type="ECO:0000313" key="6">
    <source>
        <dbReference type="Proteomes" id="UP000270342"/>
    </source>
</evidence>
<dbReference type="CDD" id="cd06273">
    <property type="entry name" value="PBP1_LacI-like"/>
    <property type="match status" value="1"/>
</dbReference>